<gene>
    <name evidence="3" type="ORF">KYI95_10615</name>
</gene>
<dbReference type="PROSITE" id="PS51257">
    <property type="entry name" value="PROKAR_LIPOPROTEIN"/>
    <property type="match status" value="1"/>
</dbReference>
<evidence type="ECO:0000313" key="3">
    <source>
        <dbReference type="EMBL" id="MBW1257642.1"/>
    </source>
</evidence>
<organism evidence="3 4">
    <name type="scientific">Pantoea allii</name>
    <dbReference type="NCBI Taxonomy" id="574096"/>
    <lineage>
        <taxon>Bacteria</taxon>
        <taxon>Pseudomonadati</taxon>
        <taxon>Pseudomonadota</taxon>
        <taxon>Gammaproteobacteria</taxon>
        <taxon>Enterobacterales</taxon>
        <taxon>Erwiniaceae</taxon>
        <taxon>Pantoea</taxon>
    </lineage>
</organism>
<evidence type="ECO:0000256" key="1">
    <source>
        <dbReference type="SAM" id="MobiDB-lite"/>
    </source>
</evidence>
<keyword evidence="4" id="KW-1185">Reference proteome</keyword>
<protein>
    <recommendedName>
        <fullName evidence="5">Collagen triple helix repeat protein</fullName>
    </recommendedName>
</protein>
<feature type="compositionally biased region" description="Gly residues" evidence="1">
    <location>
        <begin position="30"/>
        <end position="47"/>
    </location>
</feature>
<name>A0ABS6VFH0_9GAMM</name>
<dbReference type="Proteomes" id="UP001197236">
    <property type="component" value="Unassembled WGS sequence"/>
</dbReference>
<feature type="compositionally biased region" description="Basic residues" evidence="1">
    <location>
        <begin position="82"/>
        <end position="91"/>
    </location>
</feature>
<proteinExistence type="predicted"/>
<dbReference type="RefSeq" id="WP_218999323.1">
    <property type="nucleotide sequence ID" value="NZ_JAHVXU010000005.1"/>
</dbReference>
<feature type="region of interest" description="Disordered" evidence="1">
    <location>
        <begin position="30"/>
        <end position="97"/>
    </location>
</feature>
<comment type="caution">
    <text evidence="3">The sequence shown here is derived from an EMBL/GenBank/DDBJ whole genome shotgun (WGS) entry which is preliminary data.</text>
</comment>
<evidence type="ECO:0000256" key="2">
    <source>
        <dbReference type="SAM" id="SignalP"/>
    </source>
</evidence>
<feature type="chain" id="PRO_5045050060" description="Collagen triple helix repeat protein" evidence="2">
    <location>
        <begin position="22"/>
        <end position="97"/>
    </location>
</feature>
<accession>A0ABS6VFH0</accession>
<feature type="signal peptide" evidence="2">
    <location>
        <begin position="1"/>
        <end position="21"/>
    </location>
</feature>
<keyword evidence="2" id="KW-0732">Signal</keyword>
<evidence type="ECO:0000313" key="4">
    <source>
        <dbReference type="Proteomes" id="UP001197236"/>
    </source>
</evidence>
<evidence type="ECO:0008006" key="5">
    <source>
        <dbReference type="Google" id="ProtNLM"/>
    </source>
</evidence>
<dbReference type="EMBL" id="JAHVXZ010000004">
    <property type="protein sequence ID" value="MBW1257642.1"/>
    <property type="molecule type" value="Genomic_DNA"/>
</dbReference>
<sequence length="97" mass="9799">MHKLAAVTGIMLLLSVSACFAGSCGNGGAGGNGGNQNGQPGGEGLAGKNGQRGMDGCPGGTARSADGHYYLPGTHERCHPPSTRKQHRHKQMGVESV</sequence>
<reference evidence="3 4" key="1">
    <citation type="submission" date="2021-07" db="EMBL/GenBank/DDBJ databases">
        <title>A novel phosphonate cluster across the Pantoea species complex is important for pathogenicity in onion.</title>
        <authorList>
            <person name="Zhao M."/>
            <person name="Stice S."/>
            <person name="Shin G.Y."/>
            <person name="Coutinho T."/>
            <person name="Gitaitis R."/>
            <person name="Kvitko B."/>
            <person name="Dutta B."/>
        </authorList>
    </citation>
    <scope>NUCLEOTIDE SEQUENCE [LARGE SCALE GENOMIC DNA]</scope>
    <source>
        <strain evidence="3 4">BD 382</strain>
    </source>
</reference>